<accession>A0A1A2YQ79</accession>
<dbReference type="GO" id="GO:0006355">
    <property type="term" value="P:regulation of DNA-templated transcription"/>
    <property type="evidence" value="ECO:0007669"/>
    <property type="project" value="InterPro"/>
</dbReference>
<dbReference type="Gene3D" id="1.10.10.10">
    <property type="entry name" value="Winged helix-like DNA-binding domain superfamily/Winged helix DNA-binding domain"/>
    <property type="match status" value="1"/>
</dbReference>
<evidence type="ECO:0000256" key="2">
    <source>
        <dbReference type="ARBA" id="ARBA00023125"/>
    </source>
</evidence>
<keyword evidence="1" id="KW-0805">Transcription regulation</keyword>
<evidence type="ECO:0000256" key="1">
    <source>
        <dbReference type="ARBA" id="ARBA00023015"/>
    </source>
</evidence>
<feature type="domain" description="HTH luxR-type" evidence="4">
    <location>
        <begin position="804"/>
        <end position="869"/>
    </location>
</feature>
<protein>
    <submittedName>
        <fullName evidence="5">LuxR family transcriptional regulator</fullName>
    </submittedName>
</protein>
<dbReference type="AlphaFoldDB" id="A0A1A2YQ79"/>
<dbReference type="InterPro" id="IPR016032">
    <property type="entry name" value="Sig_transdc_resp-reg_C-effctor"/>
</dbReference>
<dbReference type="PROSITE" id="PS50043">
    <property type="entry name" value="HTH_LUXR_2"/>
    <property type="match status" value="1"/>
</dbReference>
<dbReference type="Proteomes" id="UP000093592">
    <property type="component" value="Unassembled WGS sequence"/>
</dbReference>
<dbReference type="PRINTS" id="PR00038">
    <property type="entry name" value="HTHLUXR"/>
</dbReference>
<dbReference type="SUPFAM" id="SSF52540">
    <property type="entry name" value="P-loop containing nucleoside triphosphate hydrolases"/>
    <property type="match status" value="1"/>
</dbReference>
<evidence type="ECO:0000259" key="4">
    <source>
        <dbReference type="PROSITE" id="PS50043"/>
    </source>
</evidence>
<dbReference type="InterPro" id="IPR027417">
    <property type="entry name" value="P-loop_NTPase"/>
</dbReference>
<gene>
    <name evidence="5" type="ORF">A5707_09665</name>
</gene>
<dbReference type="Pfam" id="PF00196">
    <property type="entry name" value="GerE"/>
    <property type="match status" value="1"/>
</dbReference>
<dbReference type="CDD" id="cd06170">
    <property type="entry name" value="LuxR_C_like"/>
    <property type="match status" value="1"/>
</dbReference>
<dbReference type="RefSeq" id="WP_065016472.1">
    <property type="nucleotide sequence ID" value="NZ_LZKJ01000199.1"/>
</dbReference>
<dbReference type="PROSITE" id="PS00622">
    <property type="entry name" value="HTH_LUXR_1"/>
    <property type="match status" value="1"/>
</dbReference>
<keyword evidence="2" id="KW-0238">DNA-binding</keyword>
<dbReference type="Gene3D" id="1.25.40.10">
    <property type="entry name" value="Tetratricopeptide repeat domain"/>
    <property type="match status" value="1"/>
</dbReference>
<proteinExistence type="predicted"/>
<name>A0A1A2YQ79_9MYCO</name>
<dbReference type="SUPFAM" id="SSF46894">
    <property type="entry name" value="C-terminal effector domain of the bipartite response regulators"/>
    <property type="match status" value="1"/>
</dbReference>
<dbReference type="InterPro" id="IPR011990">
    <property type="entry name" value="TPR-like_helical_dom_sf"/>
</dbReference>
<dbReference type="SUPFAM" id="SSF48452">
    <property type="entry name" value="TPR-like"/>
    <property type="match status" value="1"/>
</dbReference>
<evidence type="ECO:0000313" key="6">
    <source>
        <dbReference type="Proteomes" id="UP000093592"/>
    </source>
</evidence>
<reference evidence="6" key="1">
    <citation type="submission" date="2016-06" db="EMBL/GenBank/DDBJ databases">
        <authorList>
            <person name="Sutton G."/>
            <person name="Brinkac L."/>
            <person name="Sanka R."/>
            <person name="Adams M."/>
            <person name="Lau E."/>
            <person name="Sam S."/>
            <person name="Sreng N."/>
            <person name="Him V."/>
            <person name="Kerleguer A."/>
            <person name="Cheng S."/>
        </authorList>
    </citation>
    <scope>NUCLEOTIDE SEQUENCE [LARGE SCALE GENOMIC DNA]</scope>
    <source>
        <strain evidence="6">E861</strain>
    </source>
</reference>
<dbReference type="OrthoDB" id="3197423at2"/>
<dbReference type="InterPro" id="IPR000792">
    <property type="entry name" value="Tscrpt_reg_LuxR_C"/>
</dbReference>
<dbReference type="SMART" id="SM00421">
    <property type="entry name" value="HTH_LUXR"/>
    <property type="match status" value="1"/>
</dbReference>
<evidence type="ECO:0000313" key="5">
    <source>
        <dbReference type="EMBL" id="OBI40394.1"/>
    </source>
</evidence>
<organism evidence="5 6">
    <name type="scientific">Mycobacterium kyorinense</name>
    <dbReference type="NCBI Taxonomy" id="487514"/>
    <lineage>
        <taxon>Bacteria</taxon>
        <taxon>Bacillati</taxon>
        <taxon>Actinomycetota</taxon>
        <taxon>Actinomycetes</taxon>
        <taxon>Mycobacteriales</taxon>
        <taxon>Mycobacteriaceae</taxon>
        <taxon>Mycobacterium</taxon>
    </lineage>
</organism>
<dbReference type="InterPro" id="IPR036388">
    <property type="entry name" value="WH-like_DNA-bd_sf"/>
</dbReference>
<dbReference type="InterPro" id="IPR041664">
    <property type="entry name" value="AAA_16"/>
</dbReference>
<sequence length="872" mass="92588">MISGDPLAGRDGELGAIRRALSGSGHYSGVMIAGAAGVGKTRLAREVLTRAAAEGDRTNWIVGTESARSLPLGAFTALLTDSVAEPLPNVRRLINSFVAQQRQGRVLVGVDDAHLLDGLSAHVVHQLAQTRGARLVVTVRTGGDEPDAVTALWKDGLLTRLDLEPLSLDATRALIEATVSGSVDARSAERFWTLTGGNALFLRQLIADQIAAGRMRQLAGVWMWDGDVAVSQNLSDMLARQLGRMTAGVARVIDTLSQCEPLSVAVLCDLVRRGDLESAEQMRLVAVERVGDERLARLAHPLIGELRRATAGEMHLSKVRGRLAQRLGQEADRDMRATVRRALLTLDSDLDPDPDLYLEAARFAMMLLDPDSAERFAAAAASCGAPDAAAMRAMTLVLLGRGEQAEEVVRDVCESGRADSHRWSTIRAANLVWMLGRPAEAAAILERLATATESPTDREARVAVQACIDVVFARCQIADDEARAALSSGTLSDFHAMMASVARVMAMGALGAVDELTVVADHAIDRAITAFETSPMRFWFGGVYARACRLTGRIDEGVQSARRIADSARDVPGLAYANLAFLLGHADLMRGDVHSAVRLLREARAGVERHGATTGLRPASCFGLAEAHAKLGQPAAAEEALEEARRCVPADYLFMHTALALATGWTLAAQGFLVEAIAAVHTAADEARDREQPTHELACLQAMAQWGDASGAERARELADTLSLRLADTVALHTESLLAGNGDGLLAASSAYRAIGDAAAAADAAAQAAAVFTGGRQRQRGLYAAAVARELSDECGGLCTPALRSSAGLPLSGRQREVIELVVAGLSNREIAERLMMSVRTVEGHVYRACQRVGVTTRDELGSVIRGGLAKS</sequence>
<dbReference type="Gene3D" id="3.40.50.300">
    <property type="entry name" value="P-loop containing nucleotide triphosphate hydrolases"/>
    <property type="match status" value="1"/>
</dbReference>
<keyword evidence="3" id="KW-0804">Transcription</keyword>
<dbReference type="EMBL" id="LZKJ01000199">
    <property type="protein sequence ID" value="OBI40394.1"/>
    <property type="molecule type" value="Genomic_DNA"/>
</dbReference>
<dbReference type="GO" id="GO:0003677">
    <property type="term" value="F:DNA binding"/>
    <property type="evidence" value="ECO:0007669"/>
    <property type="project" value="UniProtKB-KW"/>
</dbReference>
<dbReference type="PANTHER" id="PTHR44688">
    <property type="entry name" value="DNA-BINDING TRANSCRIPTIONAL ACTIVATOR DEVR_DOSR"/>
    <property type="match status" value="1"/>
</dbReference>
<dbReference type="Pfam" id="PF13191">
    <property type="entry name" value="AAA_16"/>
    <property type="match status" value="1"/>
</dbReference>
<dbReference type="PANTHER" id="PTHR44688:SF16">
    <property type="entry name" value="DNA-BINDING TRANSCRIPTIONAL ACTIVATOR DEVR_DOSR"/>
    <property type="match status" value="1"/>
</dbReference>
<comment type="caution">
    <text evidence="5">The sequence shown here is derived from an EMBL/GenBank/DDBJ whole genome shotgun (WGS) entry which is preliminary data.</text>
</comment>
<evidence type="ECO:0000256" key="3">
    <source>
        <dbReference type="ARBA" id="ARBA00023163"/>
    </source>
</evidence>